<protein>
    <submittedName>
        <fullName evidence="1">Uncharacterized protein</fullName>
    </submittedName>
</protein>
<dbReference type="EMBL" id="VSSQ01009927">
    <property type="protein sequence ID" value="MPM42969.1"/>
    <property type="molecule type" value="Genomic_DNA"/>
</dbReference>
<accession>A0A644ZPR9</accession>
<organism evidence="1">
    <name type="scientific">bioreactor metagenome</name>
    <dbReference type="NCBI Taxonomy" id="1076179"/>
    <lineage>
        <taxon>unclassified sequences</taxon>
        <taxon>metagenomes</taxon>
        <taxon>ecological metagenomes</taxon>
    </lineage>
</organism>
<proteinExistence type="predicted"/>
<name>A0A644ZPR9_9ZZZZ</name>
<comment type="caution">
    <text evidence="1">The sequence shown here is derived from an EMBL/GenBank/DDBJ whole genome shotgun (WGS) entry which is preliminary data.</text>
</comment>
<reference evidence="1" key="1">
    <citation type="submission" date="2019-08" db="EMBL/GenBank/DDBJ databases">
        <authorList>
            <person name="Kucharzyk K."/>
            <person name="Murdoch R.W."/>
            <person name="Higgins S."/>
            <person name="Loffler F."/>
        </authorList>
    </citation>
    <scope>NUCLEOTIDE SEQUENCE</scope>
</reference>
<sequence length="134" mass="15636">MPRFHLFDFLKYGIGLRNICQPEILINTLFIKTAAQRIFHQSLHFRSKNKHRRIGIIQQRFHAEAVAGQYQPLLQRIKNSNGKKTVEFCKTICSEFNKGFQYNFSVSGSVEADSCFFKLCTDRPEVENFSVENK</sequence>
<gene>
    <name evidence="1" type="ORF">SDC9_89641</name>
</gene>
<dbReference type="AlphaFoldDB" id="A0A644ZPR9"/>
<evidence type="ECO:0000313" key="1">
    <source>
        <dbReference type="EMBL" id="MPM42969.1"/>
    </source>
</evidence>